<accession>A0A1Z4BQC8</accession>
<feature type="domain" description="PKD" evidence="2">
    <location>
        <begin position="150"/>
        <end position="199"/>
    </location>
</feature>
<dbReference type="InterPro" id="IPR013783">
    <property type="entry name" value="Ig-like_fold"/>
</dbReference>
<dbReference type="CDD" id="cd00146">
    <property type="entry name" value="PKD"/>
    <property type="match status" value="2"/>
</dbReference>
<dbReference type="EMBL" id="CP022022">
    <property type="protein sequence ID" value="ASF43514.1"/>
    <property type="molecule type" value="Genomic_DNA"/>
</dbReference>
<dbReference type="KEGG" id="capn:CBG49_10760"/>
<keyword evidence="1" id="KW-0472">Membrane</keyword>
<evidence type="ECO:0000259" key="2">
    <source>
        <dbReference type="PROSITE" id="PS50093"/>
    </source>
</evidence>
<keyword evidence="1" id="KW-0812">Transmembrane</keyword>
<reference evidence="4" key="1">
    <citation type="submission" date="2017-06" db="EMBL/GenBank/DDBJ databases">
        <title>Complete genome sequence of Capnocytophaga sp. KCOM 1579 (=ChDC OS43) isolated from a human refractory periapical abscess lesion.</title>
        <authorList>
            <person name="Kook J.-K."/>
            <person name="Park S.-N."/>
            <person name="Lim Y.K."/>
            <person name="Roh H."/>
        </authorList>
    </citation>
    <scope>NUCLEOTIDE SEQUENCE [LARGE SCALE GENOMIC DNA]</scope>
    <source>
        <strain evidence="4">ChDC OS43</strain>
    </source>
</reference>
<dbReference type="AlphaFoldDB" id="A0A1Z4BQC8"/>
<keyword evidence="4" id="KW-1185">Reference proteome</keyword>
<protein>
    <submittedName>
        <fullName evidence="3">PKD domain protein</fullName>
    </submittedName>
</protein>
<dbReference type="SUPFAM" id="SSF49299">
    <property type="entry name" value="PKD domain"/>
    <property type="match status" value="2"/>
</dbReference>
<evidence type="ECO:0000256" key="1">
    <source>
        <dbReference type="SAM" id="Phobius"/>
    </source>
</evidence>
<evidence type="ECO:0000313" key="3">
    <source>
        <dbReference type="EMBL" id="ASF43514.1"/>
    </source>
</evidence>
<evidence type="ECO:0000313" key="4">
    <source>
        <dbReference type="Proteomes" id="UP000197007"/>
    </source>
</evidence>
<dbReference type="Gene3D" id="2.60.40.10">
    <property type="entry name" value="Immunoglobulins"/>
    <property type="match status" value="2"/>
</dbReference>
<dbReference type="Proteomes" id="UP000197007">
    <property type="component" value="Chromosome"/>
</dbReference>
<dbReference type="InterPro" id="IPR035986">
    <property type="entry name" value="PKD_dom_sf"/>
</dbReference>
<dbReference type="InterPro" id="IPR000601">
    <property type="entry name" value="PKD_dom"/>
</dbReference>
<organism evidence="3 4">
    <name type="scientific">Capnocytophaga endodontalis</name>
    <dbReference type="NCBI Taxonomy" id="2708117"/>
    <lineage>
        <taxon>Bacteria</taxon>
        <taxon>Pseudomonadati</taxon>
        <taxon>Bacteroidota</taxon>
        <taxon>Flavobacteriia</taxon>
        <taxon>Flavobacteriales</taxon>
        <taxon>Flavobacteriaceae</taxon>
        <taxon>Capnocytophaga</taxon>
    </lineage>
</organism>
<gene>
    <name evidence="3" type="ORF">CBG49_10760</name>
</gene>
<proteinExistence type="predicted"/>
<sequence length="355" mass="40277">MNYNSTGFFPKFDPKIYWSFGVLLCLGIFLFIFQCSRHVDCEEANFYVFADNYAVKEVIEFGDKTKNAKSWKWDFGDGSPADFRQRTFHTYEKTGEYVVTLTINGSCTSQKVLTITSLNQQVGYLPTIKAPDVVFLGETTKFIGQKQGGISFEWSFGETSSTDAVGDSVTYKFKRVGQKKITLIVNGDLDHIATKTIYVAPKHVVAKEPIDMESYVYEQPHSNFSLPMGKAQKDPLVDMLTNIPVAPKTPKKEDTPPSTKKVPDISNEQFILLLNGVASQAKTKDDFKDYLCENYQVPVVINDDKIMPFTQFCKEISGKKIKIETLRLQKDSDNACVQNIYVYYKVKGKIFWKKG</sequence>
<dbReference type="InterPro" id="IPR022409">
    <property type="entry name" value="PKD/Chitinase_dom"/>
</dbReference>
<dbReference type="SMART" id="SM00089">
    <property type="entry name" value="PKD"/>
    <property type="match status" value="2"/>
</dbReference>
<keyword evidence="1" id="KW-1133">Transmembrane helix</keyword>
<dbReference type="RefSeq" id="WP_088594465.1">
    <property type="nucleotide sequence ID" value="NZ_CP022022.1"/>
</dbReference>
<dbReference type="PROSITE" id="PS50093">
    <property type="entry name" value="PKD"/>
    <property type="match status" value="2"/>
</dbReference>
<feature type="transmembrane region" description="Helical" evidence="1">
    <location>
        <begin position="16"/>
        <end position="33"/>
    </location>
</feature>
<name>A0A1Z4BQC8_9FLAO</name>
<feature type="domain" description="PKD" evidence="2">
    <location>
        <begin position="62"/>
        <end position="106"/>
    </location>
</feature>
<dbReference type="Pfam" id="PF18911">
    <property type="entry name" value="PKD_4"/>
    <property type="match status" value="1"/>
</dbReference>